<accession>A0A0M4TUZ9</accession>
<dbReference type="RefSeq" id="WP_062290283.1">
    <property type="nucleotide sequence ID" value="NZ_CP012036.1"/>
</dbReference>
<name>A0A0M4TUZ9_9NOSO</name>
<protein>
    <submittedName>
        <fullName evidence="1">Uncharacterized protein</fullName>
    </submittedName>
</protein>
<dbReference type="KEGG" id="npz:ACX27_07230"/>
<dbReference type="PATRIC" id="fig|224013.5.peg.1761"/>
<reference evidence="1 2" key="2">
    <citation type="journal article" date="2016" name="Genome Announc.">
        <title>Draft Genome Sequence of the N2-Fixing Cyanobacterium Nostoc piscinale CENA21, Isolated from the Brazilian Amazon Floodplain.</title>
        <authorList>
            <person name="Leao T."/>
            <person name="Guimaraes P.I."/>
            <person name="de Melo A.G."/>
            <person name="Ramos R.T."/>
            <person name="Leao P.N."/>
            <person name="Silva A."/>
            <person name="Fiore M.F."/>
            <person name="Schneider M.P."/>
        </authorList>
    </citation>
    <scope>NUCLEOTIDE SEQUENCE [LARGE SCALE GENOMIC DNA]</scope>
    <source>
        <strain evidence="1 2">CENA21</strain>
    </source>
</reference>
<dbReference type="Proteomes" id="UP000062645">
    <property type="component" value="Chromosome"/>
</dbReference>
<dbReference type="OrthoDB" id="515921at2"/>
<evidence type="ECO:0000313" key="2">
    <source>
        <dbReference type="Proteomes" id="UP000062645"/>
    </source>
</evidence>
<evidence type="ECO:0000313" key="1">
    <source>
        <dbReference type="EMBL" id="ALF52689.1"/>
    </source>
</evidence>
<reference evidence="2" key="1">
    <citation type="submission" date="2015-07" db="EMBL/GenBank/DDBJ databases">
        <title>Genome Of Nitrogen-Fixing Cyanobacterium Nostoc piscinale CENA21 From Solimoes/Amazon River Floodplain Sediments And Comparative Genomics To Uncover Biosynthetic Natural Products Potential.</title>
        <authorList>
            <person name="Leao T.F."/>
            <person name="Leao P.N."/>
            <person name="Guimaraes P.I."/>
            <person name="de Melo A.G.C."/>
            <person name="Ramos R.T.J."/>
            <person name="Silva A."/>
            <person name="Fiore M.F."/>
            <person name="Schneider M.P.C."/>
        </authorList>
    </citation>
    <scope>NUCLEOTIDE SEQUENCE [LARGE SCALE GENOMIC DNA]</scope>
    <source>
        <strain evidence="2">CENA21</strain>
    </source>
</reference>
<dbReference type="EMBL" id="CP012036">
    <property type="protein sequence ID" value="ALF52689.1"/>
    <property type="molecule type" value="Genomic_DNA"/>
</dbReference>
<gene>
    <name evidence="1" type="ORF">ACX27_07230</name>
</gene>
<organism evidence="1 2">
    <name type="scientific">Nostoc piscinale CENA21</name>
    <dbReference type="NCBI Taxonomy" id="224013"/>
    <lineage>
        <taxon>Bacteria</taxon>
        <taxon>Bacillati</taxon>
        <taxon>Cyanobacteriota</taxon>
        <taxon>Cyanophyceae</taxon>
        <taxon>Nostocales</taxon>
        <taxon>Nostocaceae</taxon>
        <taxon>Nostoc</taxon>
    </lineage>
</organism>
<dbReference type="STRING" id="224013.ACX27_07230"/>
<keyword evidence="2" id="KW-1185">Reference proteome</keyword>
<proteinExistence type="predicted"/>
<sequence>MVINFSKWLSLLANVLILVILIPKMALATPLQTHANSSVIIAQSSQAISNFIASSEADFTPQERQQLQALRQRRNKEINTILSLSQREKLKEQLQAGNNLYQALESLDLLPDQQSMIKAVIQLTNLKTKAILSRYSLAIEK</sequence>
<dbReference type="AlphaFoldDB" id="A0A0M4TUZ9"/>